<dbReference type="Proteomes" id="UP000476511">
    <property type="component" value="Unassembled WGS sequence"/>
</dbReference>
<keyword evidence="4" id="KW-1185">Reference proteome</keyword>
<organism evidence="3 4">
    <name type="scientific">Agromyces kandeliae</name>
    <dbReference type="NCBI Taxonomy" id="2666141"/>
    <lineage>
        <taxon>Bacteria</taxon>
        <taxon>Bacillati</taxon>
        <taxon>Actinomycetota</taxon>
        <taxon>Actinomycetes</taxon>
        <taxon>Micrococcales</taxon>
        <taxon>Microbacteriaceae</taxon>
        <taxon>Agromyces</taxon>
    </lineage>
</organism>
<dbReference type="EMBL" id="WKJD01000012">
    <property type="protein sequence ID" value="MRX43844.1"/>
    <property type="molecule type" value="Genomic_DNA"/>
</dbReference>
<proteinExistence type="predicted"/>
<evidence type="ECO:0000256" key="1">
    <source>
        <dbReference type="SAM" id="Coils"/>
    </source>
</evidence>
<evidence type="ECO:0000313" key="4">
    <source>
        <dbReference type="Proteomes" id="UP000476511"/>
    </source>
</evidence>
<sequence length="665" mass="73240">MRSVSKFSSVPSEQYGSPEMPRDVGSSRPTARGHGTLASRQLQIYAFDPQLGRRRRFRISLEIPHESLQVDQHLGVDVRLRGRLFDVVDYDAAREQYYEVVDLENPSLVAGGGLPPTVDDPKFHQQMVYAVAMKVVSNFERALGRRVQFREPVALIPHAFRGRNAFFDPATNAIYFGYFRADPDDPGGNLPNQWIFTCLSHDIIAHEVTHAIVHNLRPRFREATNKDVYAFHEAIADIVAIFQHFGFPGVLADAVQAGRTDLSRPGPLLELAAQFGHSTGAGRALRSARDRIDEIATYEDTFEPHDRGAVLVRAVFDAFFATYSARVEDLIRIATGGTGLLGEGFLGAELVERITDEAGDTAQRVLDLCIRAFDYLPPLDITFSDYLRALVTADRELNPSDPYDLRANLVDAFLARGIHPKDVFSANEESLLWPGLASPAGDPPEPLAPSVLDRLAAFEVAEWGAAPAGEDPDTSARIKKRLERRHDERDALEREVRAYGQRHHALLGLEPDSTDRPIQVDGLDLVFRVGGDGLPLTEAIAQFVQAGGADSMDPVGGLDVRAGTTVVFSGDGSPRYVVAKPLTGGVDDQGAPTGRLAEIAEFIDQCDQRDPRSAWFGDDEGFALRMQERFDFALVHQMAPVRRPDRSGSVRRGDDRPDEGGADRG</sequence>
<evidence type="ECO:0000256" key="2">
    <source>
        <dbReference type="SAM" id="MobiDB-lite"/>
    </source>
</evidence>
<reference evidence="3 4" key="1">
    <citation type="submission" date="2019-11" db="EMBL/GenBank/DDBJ databases">
        <title>Agromyces kandeliae sp. nov., isolated from mangrove soil.</title>
        <authorList>
            <person name="Wang R."/>
        </authorList>
    </citation>
    <scope>NUCLEOTIDE SEQUENCE [LARGE SCALE GENOMIC DNA]</scope>
    <source>
        <strain evidence="3 4">Q22</strain>
    </source>
</reference>
<feature type="region of interest" description="Disordered" evidence="2">
    <location>
        <begin position="1"/>
        <end position="35"/>
    </location>
</feature>
<protein>
    <recommendedName>
        <fullName evidence="5">Peptidase M4</fullName>
    </recommendedName>
</protein>
<feature type="coiled-coil region" evidence="1">
    <location>
        <begin position="475"/>
        <end position="502"/>
    </location>
</feature>
<feature type="region of interest" description="Disordered" evidence="2">
    <location>
        <begin position="641"/>
        <end position="665"/>
    </location>
</feature>
<name>A0A6L5R2R3_9MICO</name>
<dbReference type="RefSeq" id="WP_154346111.1">
    <property type="nucleotide sequence ID" value="NZ_WKJD01000012.1"/>
</dbReference>
<accession>A0A6L5R2R3</accession>
<gene>
    <name evidence="3" type="ORF">GJR97_08915</name>
</gene>
<dbReference type="CDD" id="cd09598">
    <property type="entry name" value="M4_like"/>
    <property type="match status" value="1"/>
</dbReference>
<dbReference type="SUPFAM" id="SSF55486">
    <property type="entry name" value="Metalloproteases ('zincins'), catalytic domain"/>
    <property type="match status" value="1"/>
</dbReference>
<dbReference type="AlphaFoldDB" id="A0A6L5R2R3"/>
<feature type="compositionally biased region" description="Basic and acidic residues" evidence="2">
    <location>
        <begin position="642"/>
        <end position="665"/>
    </location>
</feature>
<comment type="caution">
    <text evidence="3">The sequence shown here is derived from an EMBL/GenBank/DDBJ whole genome shotgun (WGS) entry which is preliminary data.</text>
</comment>
<feature type="compositionally biased region" description="Polar residues" evidence="2">
    <location>
        <begin position="1"/>
        <end position="15"/>
    </location>
</feature>
<evidence type="ECO:0008006" key="5">
    <source>
        <dbReference type="Google" id="ProtNLM"/>
    </source>
</evidence>
<evidence type="ECO:0000313" key="3">
    <source>
        <dbReference type="EMBL" id="MRX43844.1"/>
    </source>
</evidence>
<keyword evidence="1" id="KW-0175">Coiled coil</keyword>